<evidence type="ECO:0000313" key="3">
    <source>
        <dbReference type="EMBL" id="KLV14091.1"/>
    </source>
</evidence>
<evidence type="ECO:0000256" key="1">
    <source>
        <dbReference type="SAM" id="Coils"/>
    </source>
</evidence>
<evidence type="ECO:0000313" key="4">
    <source>
        <dbReference type="Proteomes" id="UP000035904"/>
    </source>
</evidence>
<comment type="caution">
    <text evidence="3">The sequence shown here is derived from an EMBL/GenBank/DDBJ whole genome shotgun (WGS) entry which is preliminary data.</text>
</comment>
<dbReference type="EMBL" id="LDPG01000039">
    <property type="protein sequence ID" value="KLV14091.1"/>
    <property type="molecule type" value="Genomic_DNA"/>
</dbReference>
<organism evidence="3 4">
    <name type="scientific">Bacillus anthracis</name>
    <name type="common">anthrax bacterium</name>
    <dbReference type="NCBI Taxonomy" id="1392"/>
    <lineage>
        <taxon>Bacteria</taxon>
        <taxon>Bacillati</taxon>
        <taxon>Bacillota</taxon>
        <taxon>Bacilli</taxon>
        <taxon>Bacillales</taxon>
        <taxon>Bacillaceae</taxon>
        <taxon>Bacillus</taxon>
        <taxon>Bacillus cereus group</taxon>
    </lineage>
</organism>
<protein>
    <submittedName>
        <fullName evidence="3">Uncharacterized protein</fullName>
    </submittedName>
</protein>
<sequence length="66" mass="8213">MEESEEEEDDDEGHEFKTIPIAEAIQIQKRIRKEKQEEFERKLAKIKERTDRLKRELEEERKKREQ</sequence>
<proteinExistence type="predicted"/>
<feature type="compositionally biased region" description="Acidic residues" evidence="2">
    <location>
        <begin position="1"/>
        <end position="13"/>
    </location>
</feature>
<name>A0A0J1HK04_BACAN</name>
<dbReference type="Proteomes" id="UP000035904">
    <property type="component" value="Unassembled WGS sequence"/>
</dbReference>
<accession>A0A0J1HK04</accession>
<feature type="coiled-coil region" evidence="1">
    <location>
        <begin position="36"/>
        <end position="63"/>
    </location>
</feature>
<reference evidence="3 4" key="1">
    <citation type="submission" date="2015-05" db="EMBL/GenBank/DDBJ databases">
        <title>Whole genome sequence and identification of bacterial endophytes from Costus igneus.</title>
        <authorList>
            <person name="Lee Y.P."/>
            <person name="Gan H.M."/>
            <person name="Eng W."/>
            <person name="Wheatley M.S."/>
            <person name="Caraballo A."/>
            <person name="Polter S."/>
            <person name="Savka M.A."/>
            <person name="Hudson A.O."/>
        </authorList>
    </citation>
    <scope>NUCLEOTIDE SEQUENCE [LARGE SCALE GENOMIC DNA]</scope>
    <source>
        <strain evidence="3 4">RIT375</strain>
    </source>
</reference>
<gene>
    <name evidence="3" type="ORF">ABW01_28935</name>
</gene>
<dbReference type="PATRIC" id="fig|1392.242.peg.4629"/>
<feature type="region of interest" description="Disordered" evidence="2">
    <location>
        <begin position="1"/>
        <end position="20"/>
    </location>
</feature>
<keyword evidence="1" id="KW-0175">Coiled coil</keyword>
<evidence type="ECO:0000256" key="2">
    <source>
        <dbReference type="SAM" id="MobiDB-lite"/>
    </source>
</evidence>
<dbReference type="AlphaFoldDB" id="A0A0J1HK04"/>